<dbReference type="PANTHER" id="PTHR30313:SF2">
    <property type="entry name" value="DNA PRIMASE"/>
    <property type="match status" value="1"/>
</dbReference>
<dbReference type="GO" id="GO:0006269">
    <property type="term" value="P:DNA replication, synthesis of primer"/>
    <property type="evidence" value="ECO:0007669"/>
    <property type="project" value="UniProtKB-UniRule"/>
</dbReference>
<dbReference type="FunFam" id="3.40.1360.10:FF:000002">
    <property type="entry name" value="DNA primase"/>
    <property type="match status" value="1"/>
</dbReference>
<organism evidence="17 18">
    <name type="scientific">Pseudomonas citronellolis</name>
    <dbReference type="NCBI Taxonomy" id="53408"/>
    <lineage>
        <taxon>Bacteria</taxon>
        <taxon>Pseudomonadati</taxon>
        <taxon>Pseudomonadota</taxon>
        <taxon>Gammaproteobacteria</taxon>
        <taxon>Pseudomonadales</taxon>
        <taxon>Pseudomonadaceae</taxon>
        <taxon>Pseudomonas</taxon>
    </lineage>
</organism>
<reference evidence="17 18" key="1">
    <citation type="submission" date="2016-10" db="EMBL/GenBank/DDBJ databases">
        <authorList>
            <person name="Varghese N."/>
            <person name="Submissions S."/>
        </authorList>
    </citation>
    <scope>NUCLEOTIDE SEQUENCE [LARGE SCALE GENOMIC DNA]</scope>
    <source>
        <strain evidence="17 18">LMG 18378</strain>
    </source>
</reference>
<dbReference type="SMART" id="SM00400">
    <property type="entry name" value="ZnF_CHCC"/>
    <property type="match status" value="1"/>
</dbReference>
<dbReference type="FunFam" id="3.90.980.10:FF:000001">
    <property type="entry name" value="DNA primase"/>
    <property type="match status" value="1"/>
</dbReference>
<dbReference type="SUPFAM" id="SSF56731">
    <property type="entry name" value="DNA primase core"/>
    <property type="match status" value="1"/>
</dbReference>
<keyword evidence="1 12" id="KW-0240">DNA-directed RNA polymerase</keyword>
<evidence type="ECO:0000313" key="17">
    <source>
        <dbReference type="EMBL" id="SFD66263.1"/>
    </source>
</evidence>
<feature type="region of interest" description="Disordered" evidence="15">
    <location>
        <begin position="489"/>
        <end position="534"/>
    </location>
</feature>
<accession>A0AAQ1KL12</accession>
<feature type="compositionally biased region" description="Polar residues" evidence="15">
    <location>
        <begin position="674"/>
        <end position="683"/>
    </location>
</feature>
<evidence type="ECO:0000259" key="16">
    <source>
        <dbReference type="PROSITE" id="PS50880"/>
    </source>
</evidence>
<dbReference type="PROSITE" id="PS50880">
    <property type="entry name" value="TOPRIM"/>
    <property type="match status" value="1"/>
</dbReference>
<evidence type="ECO:0000256" key="15">
    <source>
        <dbReference type="SAM" id="MobiDB-lite"/>
    </source>
</evidence>
<comment type="caution">
    <text evidence="17">The sequence shown here is derived from an EMBL/GenBank/DDBJ whole genome shotgun (WGS) entry which is preliminary data.</text>
</comment>
<dbReference type="EC" id="2.7.7.101" evidence="12"/>
<dbReference type="HAMAP" id="MF_00974">
    <property type="entry name" value="DNA_primase_DnaG"/>
    <property type="match status" value="1"/>
</dbReference>
<name>A0AAQ1KL12_9PSED</name>
<keyword evidence="8 12" id="KW-0862">Zinc</keyword>
<evidence type="ECO:0000256" key="11">
    <source>
        <dbReference type="ARBA" id="ARBA00023163"/>
    </source>
</evidence>
<dbReference type="Proteomes" id="UP000183385">
    <property type="component" value="Unassembled WGS sequence"/>
</dbReference>
<dbReference type="Gene3D" id="3.90.980.10">
    <property type="entry name" value="DNA primase, catalytic core, N-terminal domain"/>
    <property type="match status" value="1"/>
</dbReference>
<keyword evidence="9" id="KW-0460">Magnesium</keyword>
<feature type="domain" description="Toprim" evidence="16">
    <location>
        <begin position="271"/>
        <end position="353"/>
    </location>
</feature>
<dbReference type="SMART" id="SM00493">
    <property type="entry name" value="TOPRIM"/>
    <property type="match status" value="1"/>
</dbReference>
<evidence type="ECO:0000256" key="3">
    <source>
        <dbReference type="ARBA" id="ARBA00022679"/>
    </source>
</evidence>
<dbReference type="InterPro" id="IPR013173">
    <property type="entry name" value="DNA_primase_DnaG_DnaB-bd_dom"/>
</dbReference>
<dbReference type="GO" id="GO:0000428">
    <property type="term" value="C:DNA-directed RNA polymerase complex"/>
    <property type="evidence" value="ECO:0007669"/>
    <property type="project" value="UniProtKB-KW"/>
</dbReference>
<dbReference type="InterPro" id="IPR037068">
    <property type="entry name" value="DNA_primase_core_N_sf"/>
</dbReference>
<dbReference type="PANTHER" id="PTHR30313">
    <property type="entry name" value="DNA PRIMASE"/>
    <property type="match status" value="1"/>
</dbReference>
<keyword evidence="18" id="KW-1185">Reference proteome</keyword>
<dbReference type="InterPro" id="IPR006295">
    <property type="entry name" value="DNA_primase_DnaG"/>
</dbReference>
<keyword evidence="5 12" id="KW-0235">DNA replication</keyword>
<keyword evidence="11 12" id="KW-0804">Transcription</keyword>
<protein>
    <recommendedName>
        <fullName evidence="12 13">DNA primase</fullName>
        <ecNumber evidence="12">2.7.7.101</ecNumber>
    </recommendedName>
</protein>
<comment type="domain">
    <text evidence="12">Contains an N-terminal zinc-binding domain, a central core domain that contains the primase activity, and a C-terminal DnaB-binding domain.</text>
</comment>
<dbReference type="NCBIfam" id="TIGR01391">
    <property type="entry name" value="dnaG"/>
    <property type="match status" value="1"/>
</dbReference>
<dbReference type="InterPro" id="IPR002694">
    <property type="entry name" value="Znf_CHC2"/>
</dbReference>
<dbReference type="InterPro" id="IPR030846">
    <property type="entry name" value="DnaG_bac"/>
</dbReference>
<dbReference type="InterPro" id="IPR016136">
    <property type="entry name" value="DNA_helicase_N/primase_C"/>
</dbReference>
<evidence type="ECO:0000256" key="4">
    <source>
        <dbReference type="ARBA" id="ARBA00022695"/>
    </source>
</evidence>
<evidence type="ECO:0000256" key="9">
    <source>
        <dbReference type="ARBA" id="ARBA00022842"/>
    </source>
</evidence>
<comment type="similarity">
    <text evidence="12 13">Belongs to the DnaG primase family.</text>
</comment>
<evidence type="ECO:0000256" key="7">
    <source>
        <dbReference type="ARBA" id="ARBA00022771"/>
    </source>
</evidence>
<evidence type="ECO:0000256" key="1">
    <source>
        <dbReference type="ARBA" id="ARBA00022478"/>
    </source>
</evidence>
<evidence type="ECO:0000256" key="5">
    <source>
        <dbReference type="ARBA" id="ARBA00022705"/>
    </source>
</evidence>
<feature type="region of interest" description="Disordered" evidence="15">
    <location>
        <begin position="653"/>
        <end position="683"/>
    </location>
</feature>
<dbReference type="Pfam" id="PF08278">
    <property type="entry name" value="DnaG_DnaB_bind"/>
    <property type="match status" value="1"/>
</dbReference>
<dbReference type="InterPro" id="IPR034151">
    <property type="entry name" value="TOPRIM_DnaG_bac"/>
</dbReference>
<comment type="catalytic activity">
    <reaction evidence="12">
        <text>ssDNA + n NTP = ssDNA/pppN(pN)n-1 hybrid + (n-1) diphosphate.</text>
        <dbReference type="EC" id="2.7.7.101"/>
    </reaction>
</comment>
<gene>
    <name evidence="12" type="primary">dnaG</name>
    <name evidence="17" type="ORF">SAMN05216577_13272</name>
</gene>
<dbReference type="Pfam" id="PF08275">
    <property type="entry name" value="DNAG_N"/>
    <property type="match status" value="1"/>
</dbReference>
<sequence length="683" mass="75549">MPGSILRPDESMAGLIPQSFIDDLLNRTDILDVVSSRIQLKKTGKNYSACCPFHKEKTPSFTVSPDKQFYYCFGCGAGGNALGFIMDHDNLDFVQAVEDLAKRAGMDIPREEGRRGKPRQPTDSPLYPLLSAAADYYRQALKSHPARKAAVEYLKGRGLTGEIARDFGLGFAPPGWDNLLKHLGGDNLQLKAMLDAGLLVENPDSGKRYDRFRDRVIFPIRDSRGRVIAFGGRVLGDDKPKYLNSPETPVFHKGQELYGLFEARKNNRDLDEIMVVEGYMDVIALAQQGIRNAVATLGTATSEEHIKRLFRLVPNILFCFDGDQAGRKAAWRALESALSNLQDGRKIRFLFLPEGEDPDSLVRAEGPDAFRARLAHQAQPLADYFFQQLMQEADPSTLEGKAHLATLAGPLLEKIPGNTLRLLMRQRLGQLTGLSGEALNQLNAPRSSGGQSHAQGHGQATQSIAPDSHAHEYSDYDVGHFADHGEPSYQDSASYFEAPSDFAGGKAGKKPWKGERKWDGKGGKGGKRGDFAPRQPRTEISVESPTLTALRTLLHHPQLAQKVEDASHFANEGQTYSQLLAALVEALQKNPKQRSMQLIARWHGTPQGRLLQALAEKEWLIDQGNLEKQFCDTITTLAHSQLHNSREARLRSVMQKSPSELTDEEKALLREHFSNASSPGLQS</sequence>
<dbReference type="FunFam" id="3.90.580.10:FF:000001">
    <property type="entry name" value="DNA primase"/>
    <property type="match status" value="1"/>
</dbReference>
<dbReference type="SUPFAM" id="SSF117023">
    <property type="entry name" value="DNA primase DnaG, C-terminal domain"/>
    <property type="match status" value="1"/>
</dbReference>
<dbReference type="PIRSF" id="PIRSF002811">
    <property type="entry name" value="DnaG"/>
    <property type="match status" value="1"/>
</dbReference>
<feature type="compositionally biased region" description="Basic and acidic residues" evidence="15">
    <location>
        <begin position="512"/>
        <end position="531"/>
    </location>
</feature>
<dbReference type="InterPro" id="IPR050219">
    <property type="entry name" value="DnaG_primase"/>
</dbReference>
<dbReference type="Gene3D" id="1.20.50.20">
    <property type="entry name" value="DnaG, RNA polymerase domain, helical bundle"/>
    <property type="match status" value="1"/>
</dbReference>
<evidence type="ECO:0000256" key="12">
    <source>
        <dbReference type="HAMAP-Rule" id="MF_00974"/>
    </source>
</evidence>
<keyword evidence="2 12" id="KW-0639">Primosome</keyword>
<dbReference type="EMBL" id="FOLS01000032">
    <property type="protein sequence ID" value="SFD66263.1"/>
    <property type="molecule type" value="Genomic_DNA"/>
</dbReference>
<dbReference type="GO" id="GO:1990077">
    <property type="term" value="C:primosome complex"/>
    <property type="evidence" value="ECO:0007669"/>
    <property type="project" value="UniProtKB-KW"/>
</dbReference>
<dbReference type="GO" id="GO:0003677">
    <property type="term" value="F:DNA binding"/>
    <property type="evidence" value="ECO:0007669"/>
    <property type="project" value="UniProtKB-KW"/>
</dbReference>
<dbReference type="CDD" id="cd03364">
    <property type="entry name" value="TOPRIM_DnaG_primases"/>
    <property type="match status" value="1"/>
</dbReference>
<feature type="zinc finger region" description="CHC2-type" evidence="12 14">
    <location>
        <begin position="51"/>
        <end position="75"/>
    </location>
</feature>
<dbReference type="Pfam" id="PF13662">
    <property type="entry name" value="Toprim_4"/>
    <property type="match status" value="1"/>
</dbReference>
<evidence type="ECO:0000313" key="18">
    <source>
        <dbReference type="Proteomes" id="UP000183385"/>
    </source>
</evidence>
<evidence type="ECO:0000256" key="8">
    <source>
        <dbReference type="ARBA" id="ARBA00022833"/>
    </source>
</evidence>
<evidence type="ECO:0000256" key="14">
    <source>
        <dbReference type="PIRSR" id="PIRSR002811-1"/>
    </source>
</evidence>
<dbReference type="InterPro" id="IPR006171">
    <property type="entry name" value="TOPRIM_dom"/>
</dbReference>
<evidence type="ECO:0000256" key="6">
    <source>
        <dbReference type="ARBA" id="ARBA00022723"/>
    </source>
</evidence>
<dbReference type="Gene3D" id="1.10.860.10">
    <property type="entry name" value="DNAb Helicase, Chain A"/>
    <property type="match status" value="1"/>
</dbReference>
<keyword evidence="4 12" id="KW-0548">Nucleotidyltransferase</keyword>
<evidence type="ECO:0000256" key="2">
    <source>
        <dbReference type="ARBA" id="ARBA00022515"/>
    </source>
</evidence>
<dbReference type="InterPro" id="IPR013264">
    <property type="entry name" value="DNAG_N"/>
</dbReference>
<dbReference type="GO" id="GO:0008270">
    <property type="term" value="F:zinc ion binding"/>
    <property type="evidence" value="ECO:0007669"/>
    <property type="project" value="UniProtKB-UniRule"/>
</dbReference>
<dbReference type="Gene3D" id="3.40.1360.10">
    <property type="match status" value="1"/>
</dbReference>
<dbReference type="Pfam" id="PF10410">
    <property type="entry name" value="DnaB_bind"/>
    <property type="match status" value="1"/>
</dbReference>
<keyword evidence="10 12" id="KW-0238">DNA-binding</keyword>
<keyword evidence="7 12" id="KW-0863">Zinc-finger</keyword>
<keyword evidence="6 12" id="KW-0479">Metal-binding</keyword>
<dbReference type="Pfam" id="PF01807">
    <property type="entry name" value="Zn_ribbon_DnaG"/>
    <property type="match status" value="1"/>
</dbReference>
<comment type="cofactor">
    <cofactor evidence="12 13 14">
        <name>Zn(2+)</name>
        <dbReference type="ChEBI" id="CHEBI:29105"/>
    </cofactor>
    <text evidence="12 13 14">Binds 1 zinc ion per monomer.</text>
</comment>
<evidence type="ECO:0000256" key="13">
    <source>
        <dbReference type="PIRNR" id="PIRNR002811"/>
    </source>
</evidence>
<dbReference type="InterPro" id="IPR036977">
    <property type="entry name" value="DNA_primase_Znf_CHC2"/>
</dbReference>
<dbReference type="GO" id="GO:0005737">
    <property type="term" value="C:cytoplasm"/>
    <property type="evidence" value="ECO:0007669"/>
    <property type="project" value="TreeGrafter"/>
</dbReference>
<dbReference type="AlphaFoldDB" id="A0AAQ1KL12"/>
<feature type="compositionally biased region" description="Low complexity" evidence="15">
    <location>
        <begin position="447"/>
        <end position="460"/>
    </location>
</feature>
<feature type="compositionally biased region" description="Basic and acidic residues" evidence="15">
    <location>
        <begin position="664"/>
        <end position="673"/>
    </location>
</feature>
<comment type="subunit">
    <text evidence="12">Monomer. Interacts with DnaB.</text>
</comment>
<keyword evidence="3 12" id="KW-0808">Transferase</keyword>
<comment type="function">
    <text evidence="12 13">RNA polymerase that catalyzes the synthesis of short RNA molecules used as primers for DNA polymerase during DNA replication.</text>
</comment>
<dbReference type="Gene3D" id="3.90.580.10">
    <property type="entry name" value="Zinc finger, CHC2-type domain"/>
    <property type="match status" value="1"/>
</dbReference>
<proteinExistence type="inferred from homology"/>
<evidence type="ECO:0000256" key="10">
    <source>
        <dbReference type="ARBA" id="ARBA00023125"/>
    </source>
</evidence>
<dbReference type="SUPFAM" id="SSF57783">
    <property type="entry name" value="Zinc beta-ribbon"/>
    <property type="match status" value="1"/>
</dbReference>
<dbReference type="SMART" id="SM00766">
    <property type="entry name" value="DnaG_DnaB_bind"/>
    <property type="match status" value="1"/>
</dbReference>
<feature type="region of interest" description="Disordered" evidence="15">
    <location>
        <begin position="440"/>
        <end position="464"/>
    </location>
</feature>
<dbReference type="InterPro" id="IPR019475">
    <property type="entry name" value="DNA_primase_DnaB-bd"/>
</dbReference>
<dbReference type="GO" id="GO:0003899">
    <property type="term" value="F:DNA-directed RNA polymerase activity"/>
    <property type="evidence" value="ECO:0007669"/>
    <property type="project" value="UniProtKB-UniRule"/>
</dbReference>